<protein>
    <submittedName>
        <fullName evidence="1">Uncharacterized protein</fullName>
    </submittedName>
</protein>
<dbReference type="Proteomes" id="UP000178492">
    <property type="component" value="Unassembled WGS sequence"/>
</dbReference>
<sequence length="452" mass="48372">MKFFKHISILILSLSILIFPYLKNPPEARALTFNPNFGVLPSAITPGANSNIQWSMAFGAGSEVNTTTLFNIPAGVGMASGTSFSNNFQIGSGTFTADFGAGQQTIPFVILNKTDLQGHKMRLVADFSPIPITIDVFLDGSDASGHTFRVNSPAISFSPPTILTFSLLGAPGGIPLVTLPSLAGEYTFSAEFTSISGAVVTRVLKINLPAITPNGTNITNSFIGGISVNFDRVVGTGGLTTISSSTSPPLAGIGQFQLSGGLYYDFNTTANIKCPCTVTMPYDPAVTPSPRIYHLESGVWTDVTTFVDAVNHTVTGVVSSFSFFAVGEPNFSVSWQKKVEKLLDRQGNPFELDENDNLKARFGLLDLAGQPATPENVSVEIWQTKDATGADITPTQVLTLDPKLNEKKEYYEAKLNQKKTSLELGTYEIRIVVSNTTATQTSGTASFTLFEK</sequence>
<proteinExistence type="predicted"/>
<reference evidence="1 2" key="1">
    <citation type="journal article" date="2016" name="Nat. Commun.">
        <title>Thousands of microbial genomes shed light on interconnected biogeochemical processes in an aquifer system.</title>
        <authorList>
            <person name="Anantharaman K."/>
            <person name="Brown C.T."/>
            <person name="Hug L.A."/>
            <person name="Sharon I."/>
            <person name="Castelle C.J."/>
            <person name="Probst A.J."/>
            <person name="Thomas B.C."/>
            <person name="Singh A."/>
            <person name="Wilkins M.J."/>
            <person name="Karaoz U."/>
            <person name="Brodie E.L."/>
            <person name="Williams K.H."/>
            <person name="Hubbard S.S."/>
            <person name="Banfield J.F."/>
        </authorList>
    </citation>
    <scope>NUCLEOTIDE SEQUENCE [LARGE SCALE GENOMIC DNA]</scope>
</reference>
<name>A0A1F5GHF8_9BACT</name>
<dbReference type="AlphaFoldDB" id="A0A1F5GHF8"/>
<evidence type="ECO:0000313" key="1">
    <source>
        <dbReference type="EMBL" id="OGD91247.1"/>
    </source>
</evidence>
<evidence type="ECO:0000313" key="2">
    <source>
        <dbReference type="Proteomes" id="UP000178492"/>
    </source>
</evidence>
<accession>A0A1F5GHF8</accession>
<organism evidence="1 2">
    <name type="scientific">Candidatus Curtissbacteria bacterium RIFCSPHIGHO2_02_FULL_40_17</name>
    <dbReference type="NCBI Taxonomy" id="1797715"/>
    <lineage>
        <taxon>Bacteria</taxon>
        <taxon>Candidatus Curtissiibacteriota</taxon>
    </lineage>
</organism>
<dbReference type="EMBL" id="MFBE01000019">
    <property type="protein sequence ID" value="OGD91247.1"/>
    <property type="molecule type" value="Genomic_DNA"/>
</dbReference>
<gene>
    <name evidence="1" type="ORF">A3D81_00175</name>
</gene>
<comment type="caution">
    <text evidence="1">The sequence shown here is derived from an EMBL/GenBank/DDBJ whole genome shotgun (WGS) entry which is preliminary data.</text>
</comment>